<keyword evidence="3" id="KW-1185">Reference proteome</keyword>
<accession>A0A4R9JCR0</accession>
<feature type="compositionally biased region" description="Basic and acidic residues" evidence="1">
    <location>
        <begin position="81"/>
        <end position="90"/>
    </location>
</feature>
<comment type="caution">
    <text evidence="2">The sequence shown here is derived from an EMBL/GenBank/DDBJ whole genome shotgun (WGS) entry which is preliminary data.</text>
</comment>
<dbReference type="Proteomes" id="UP000297871">
    <property type="component" value="Unassembled WGS sequence"/>
</dbReference>
<protein>
    <submittedName>
        <fullName evidence="2">Uncharacterized protein</fullName>
    </submittedName>
</protein>
<reference evidence="2" key="1">
    <citation type="journal article" date="2019" name="PLoS Negl. Trop. Dis.">
        <title>Revisiting the worldwide diversity of Leptospira species in the environment.</title>
        <authorList>
            <person name="Vincent A.T."/>
            <person name="Schiettekatte O."/>
            <person name="Bourhy P."/>
            <person name="Veyrier F.J."/>
            <person name="Picardeau M."/>
        </authorList>
    </citation>
    <scope>NUCLEOTIDE SEQUENCE [LARGE SCALE GENOMIC DNA]</scope>
    <source>
        <strain evidence="2">201800265</strain>
    </source>
</reference>
<gene>
    <name evidence="2" type="ORF">EHQ52_01570</name>
</gene>
<evidence type="ECO:0000313" key="2">
    <source>
        <dbReference type="EMBL" id="TGL36592.1"/>
    </source>
</evidence>
<proteinExistence type="predicted"/>
<dbReference type="OrthoDB" id="1490576at2"/>
<dbReference type="AlphaFoldDB" id="A0A4R9JCR0"/>
<sequence length="428" mass="47789">MPPDWGYESGALSFRFGELHCNGYDLIQSEGVIESEENQKFLKLLLKIPKLDLSGNYYVEAKPDPIPEIDTAGNLSDLSEENLRPRKGGGDSEIGSIDPDKEKWLDQARDQRNRLSSTPNGQKMLITYNQHNETYDEVFKTYPALSTAWQAGGATKEMASDTSQSVEKDTVVNDAKKKYSGGVTYNGNAFAQQLNVAAACLFADPDFDPRTGPPPGSKYWDAAKAALTFGKGVGGNTKNTKDNVNEMKPSEVHSTVNNHTGDLPSVSDPEVVQILQSSDLEPGGRMEGESDPNRIFLDEEDRKRIEKLKNAILRQKAENSEIRGRILFEGEVSALIQNTVLSFSLFRDEETSSWKTSPLIIDMPPFHLEIDDSKWEGEAGLVAKERLESMYFIRNLFYDSLIERISSVFETSLENFLNNQSDFEKGSR</sequence>
<organism evidence="2 3">
    <name type="scientific">Leptospira koniambonensis</name>
    <dbReference type="NCBI Taxonomy" id="2484950"/>
    <lineage>
        <taxon>Bacteria</taxon>
        <taxon>Pseudomonadati</taxon>
        <taxon>Spirochaetota</taxon>
        <taxon>Spirochaetia</taxon>
        <taxon>Leptospirales</taxon>
        <taxon>Leptospiraceae</taxon>
        <taxon>Leptospira</taxon>
    </lineage>
</organism>
<feature type="region of interest" description="Disordered" evidence="1">
    <location>
        <begin position="69"/>
        <end position="103"/>
    </location>
</feature>
<evidence type="ECO:0000313" key="3">
    <source>
        <dbReference type="Proteomes" id="UP000297871"/>
    </source>
</evidence>
<name>A0A4R9JCR0_9LEPT</name>
<evidence type="ECO:0000256" key="1">
    <source>
        <dbReference type="SAM" id="MobiDB-lite"/>
    </source>
</evidence>
<dbReference type="EMBL" id="RQFY01000001">
    <property type="protein sequence ID" value="TGL36592.1"/>
    <property type="molecule type" value="Genomic_DNA"/>
</dbReference>
<dbReference type="RefSeq" id="WP_135613536.1">
    <property type="nucleotide sequence ID" value="NZ_RQFY01000001.1"/>
</dbReference>